<dbReference type="SUPFAM" id="SSF53807">
    <property type="entry name" value="Helical backbone' metal receptor"/>
    <property type="match status" value="1"/>
</dbReference>
<gene>
    <name evidence="2" type="ORF">ENJ63_03460</name>
</gene>
<feature type="non-terminal residue" evidence="2">
    <location>
        <position position="229"/>
    </location>
</feature>
<feature type="domain" description="Fe/B12 periplasmic-binding" evidence="1">
    <location>
        <begin position="85"/>
        <end position="229"/>
    </location>
</feature>
<name>A0A7V2WTA2_9BACT</name>
<reference evidence="2" key="1">
    <citation type="journal article" date="2020" name="mSystems">
        <title>Genome- and Community-Level Interaction Insights into Carbon Utilization and Element Cycling Functions of Hydrothermarchaeota in Hydrothermal Sediment.</title>
        <authorList>
            <person name="Zhou Z."/>
            <person name="Liu Y."/>
            <person name="Xu W."/>
            <person name="Pan J."/>
            <person name="Luo Z.H."/>
            <person name="Li M."/>
        </authorList>
    </citation>
    <scope>NUCLEOTIDE SEQUENCE [LARGE SCALE GENOMIC DNA]</scope>
    <source>
        <strain evidence="2">HyVt-503</strain>
    </source>
</reference>
<evidence type="ECO:0000259" key="1">
    <source>
        <dbReference type="PROSITE" id="PS50983"/>
    </source>
</evidence>
<dbReference type="Proteomes" id="UP000885797">
    <property type="component" value="Unassembled WGS sequence"/>
</dbReference>
<protein>
    <recommendedName>
        <fullName evidence="1">Fe/B12 periplasmic-binding domain-containing protein</fullName>
    </recommendedName>
</protein>
<dbReference type="InterPro" id="IPR050902">
    <property type="entry name" value="ABC_Transporter_SBP"/>
</dbReference>
<accession>A0A7V2WTA2</accession>
<dbReference type="PROSITE" id="PS50983">
    <property type="entry name" value="FE_B12_PBP"/>
    <property type="match status" value="1"/>
</dbReference>
<dbReference type="AlphaFoldDB" id="A0A7V2WTA2"/>
<dbReference type="InterPro" id="IPR002491">
    <property type="entry name" value="ABC_transptr_periplasmic_BD"/>
</dbReference>
<dbReference type="GO" id="GO:0071281">
    <property type="term" value="P:cellular response to iron ion"/>
    <property type="evidence" value="ECO:0007669"/>
    <property type="project" value="TreeGrafter"/>
</dbReference>
<dbReference type="Pfam" id="PF01497">
    <property type="entry name" value="Peripla_BP_2"/>
    <property type="match status" value="1"/>
</dbReference>
<sequence>MRVVREIFLLPLIGIFFLCPLALGYSVEFSKNFTIDEIGPGIVKVVVSNPWRGAEGGFCYILRDRGAKGVVFEKGCEVVDVPIRSMVVLSSTYYALIDALGATDLLIGASRPQRANTPNVRKGYLAGKIKDVGDGVDVGVETIYALKPDVIFTYATGGVRDAHPKLKEAGLRVVVCAEYMEEHPLGRAEWIKFFALFFDRYDRAQSLFDEVVKSYNRLTQLVDTASKGP</sequence>
<proteinExistence type="predicted"/>
<organism evidence="2">
    <name type="scientific">Dissulfuribacter thermophilus</name>
    <dbReference type="NCBI Taxonomy" id="1156395"/>
    <lineage>
        <taxon>Bacteria</taxon>
        <taxon>Pseudomonadati</taxon>
        <taxon>Thermodesulfobacteriota</taxon>
        <taxon>Dissulfuribacteria</taxon>
        <taxon>Dissulfuribacterales</taxon>
        <taxon>Dissulfuribacteraceae</taxon>
        <taxon>Dissulfuribacter</taxon>
    </lineage>
</organism>
<dbReference type="PANTHER" id="PTHR30535">
    <property type="entry name" value="VITAMIN B12-BINDING PROTEIN"/>
    <property type="match status" value="1"/>
</dbReference>
<comment type="caution">
    <text evidence="2">The sequence shown here is derived from an EMBL/GenBank/DDBJ whole genome shotgun (WGS) entry which is preliminary data.</text>
</comment>
<dbReference type="Gene3D" id="3.40.50.1980">
    <property type="entry name" value="Nitrogenase molybdenum iron protein domain"/>
    <property type="match status" value="1"/>
</dbReference>
<dbReference type="PANTHER" id="PTHR30535:SF34">
    <property type="entry name" value="MOLYBDATE-BINDING PROTEIN MOLA"/>
    <property type="match status" value="1"/>
</dbReference>
<dbReference type="EMBL" id="DRND01000272">
    <property type="protein sequence ID" value="HFC46918.1"/>
    <property type="molecule type" value="Genomic_DNA"/>
</dbReference>
<evidence type="ECO:0000313" key="2">
    <source>
        <dbReference type="EMBL" id="HFC46918.1"/>
    </source>
</evidence>